<dbReference type="GO" id="GO:0008270">
    <property type="term" value="F:zinc ion binding"/>
    <property type="evidence" value="ECO:0007669"/>
    <property type="project" value="InterPro"/>
</dbReference>
<dbReference type="PANTHER" id="PTHR43401:SF2">
    <property type="entry name" value="L-THREONINE 3-DEHYDROGENASE"/>
    <property type="match status" value="1"/>
</dbReference>
<dbReference type="KEGG" id="csd:Clst_0986"/>
<keyword evidence="3 7" id="KW-0560">Oxidoreductase</keyword>
<dbReference type="Pfam" id="PF00107">
    <property type="entry name" value="ADH_zinc_N"/>
    <property type="match status" value="1"/>
</dbReference>
<evidence type="ECO:0000313" key="8">
    <source>
        <dbReference type="Proteomes" id="UP000011220"/>
    </source>
</evidence>
<keyword evidence="8" id="KW-1185">Reference proteome</keyword>
<dbReference type="GO" id="GO:0008743">
    <property type="term" value="F:L-threonine 3-dehydrogenase activity"/>
    <property type="evidence" value="ECO:0007669"/>
    <property type="project" value="UniProtKB-EC"/>
</dbReference>
<dbReference type="SUPFAM" id="SSF51735">
    <property type="entry name" value="NAD(P)-binding Rossmann-fold domains"/>
    <property type="match status" value="1"/>
</dbReference>
<accession>L7VMY8</accession>
<comment type="similarity">
    <text evidence="4">Belongs to the zinc-containing alcohol dehydrogenase family.</text>
</comment>
<evidence type="ECO:0000256" key="2">
    <source>
        <dbReference type="ARBA" id="ARBA00022833"/>
    </source>
</evidence>
<dbReference type="EC" id="1.1.1.103" evidence="7"/>
<organism evidence="7 8">
    <name type="scientific">Thermoclostridium stercorarium (strain ATCC 35414 / DSM 8532 / NCIMB 11754)</name>
    <name type="common">Clostridium stercorarium</name>
    <dbReference type="NCBI Taxonomy" id="1121335"/>
    <lineage>
        <taxon>Bacteria</taxon>
        <taxon>Bacillati</taxon>
        <taxon>Bacillota</taxon>
        <taxon>Clostridia</taxon>
        <taxon>Eubacteriales</taxon>
        <taxon>Oscillospiraceae</taxon>
        <taxon>Thermoclostridium</taxon>
    </lineage>
</organism>
<dbReference type="Gene3D" id="3.40.50.720">
    <property type="entry name" value="NAD(P)-binding Rossmann-like Domain"/>
    <property type="match status" value="1"/>
</dbReference>
<evidence type="ECO:0000313" key="7">
    <source>
        <dbReference type="EMBL" id="AGC68029.1"/>
    </source>
</evidence>
<dbReference type="PROSITE" id="PS00059">
    <property type="entry name" value="ADH_ZINC"/>
    <property type="match status" value="1"/>
</dbReference>
<dbReference type="PANTHER" id="PTHR43401">
    <property type="entry name" value="L-THREONINE 3-DEHYDROGENASE"/>
    <property type="match status" value="1"/>
</dbReference>
<dbReference type="InterPro" id="IPR011032">
    <property type="entry name" value="GroES-like_sf"/>
</dbReference>
<keyword evidence="2 4" id="KW-0862">Zinc</keyword>
<dbReference type="eggNOG" id="COG1063">
    <property type="taxonomic scope" value="Bacteria"/>
</dbReference>
<feature type="domain" description="Alcohol dehydrogenase-like C-terminal" evidence="5">
    <location>
        <begin position="226"/>
        <end position="360"/>
    </location>
</feature>
<dbReference type="Pfam" id="PF08240">
    <property type="entry name" value="ADH_N"/>
    <property type="match status" value="1"/>
</dbReference>
<protein>
    <submittedName>
        <fullName evidence="7">L-threonine 3-dehydrogenase Tdh</fullName>
        <ecNumber evidence="7">1.1.1.103</ecNumber>
    </submittedName>
</protein>
<dbReference type="Proteomes" id="UP000011220">
    <property type="component" value="Chromosome"/>
</dbReference>
<evidence type="ECO:0000256" key="3">
    <source>
        <dbReference type="ARBA" id="ARBA00023002"/>
    </source>
</evidence>
<evidence type="ECO:0000259" key="6">
    <source>
        <dbReference type="Pfam" id="PF08240"/>
    </source>
</evidence>
<dbReference type="InterPro" id="IPR013149">
    <property type="entry name" value="ADH-like_C"/>
</dbReference>
<dbReference type="PATRIC" id="fig|1121335.3.peg.1010"/>
<dbReference type="STRING" id="1121335.Cst_c10310"/>
<dbReference type="InterPro" id="IPR036291">
    <property type="entry name" value="NAD(P)-bd_dom_sf"/>
</dbReference>
<dbReference type="KEGG" id="css:Cst_c10310"/>
<dbReference type="InterPro" id="IPR013154">
    <property type="entry name" value="ADH-like_N"/>
</dbReference>
<dbReference type="InterPro" id="IPR053539">
    <property type="entry name" value="Scyllo-inosose_DH"/>
</dbReference>
<dbReference type="EMBL" id="CP004044">
    <property type="protein sequence ID" value="AGC68029.1"/>
    <property type="molecule type" value="Genomic_DNA"/>
</dbReference>
<name>L7VMY8_THES1</name>
<reference evidence="7 8" key="1">
    <citation type="journal article" date="2013" name="Genome Announc.">
        <title>Complete genome sequence of Clostridium stercorarium subsp. stercorarium strain DSM 8532, a thermophilic degrader of plant cell wall fibers.</title>
        <authorList>
            <person name="Poehlein A."/>
            <person name="Zverlov V.V."/>
            <person name="Daniel R."/>
            <person name="Schwarz W.H."/>
            <person name="Liebl W."/>
        </authorList>
    </citation>
    <scope>NUCLEOTIDE SEQUENCE [LARGE SCALE GENOMIC DNA]</scope>
    <source>
        <strain evidence="8">ATCC 35414 / DSM 8532 / NCIMB 11754</strain>
    </source>
</reference>
<comment type="cofactor">
    <cofactor evidence="4">
        <name>Zn(2+)</name>
        <dbReference type="ChEBI" id="CHEBI:29105"/>
    </cofactor>
</comment>
<evidence type="ECO:0000256" key="1">
    <source>
        <dbReference type="ARBA" id="ARBA00022723"/>
    </source>
</evidence>
<evidence type="ECO:0000259" key="5">
    <source>
        <dbReference type="Pfam" id="PF00107"/>
    </source>
</evidence>
<dbReference type="InterPro" id="IPR002328">
    <property type="entry name" value="ADH_Zn_CS"/>
</dbReference>
<feature type="domain" description="Alcohol dehydrogenase-like N-terminal" evidence="6">
    <location>
        <begin position="55"/>
        <end position="176"/>
    </location>
</feature>
<gene>
    <name evidence="7" type="primary">tdh</name>
    <name evidence="7" type="ordered locus">Cst_c10310</name>
</gene>
<dbReference type="NCBIfam" id="NF041097">
    <property type="entry name" value="keto_inos_dh_IolM"/>
    <property type="match status" value="1"/>
</dbReference>
<dbReference type="InterPro" id="IPR050129">
    <property type="entry name" value="Zn_alcohol_dh"/>
</dbReference>
<dbReference type="SUPFAM" id="SSF50129">
    <property type="entry name" value="GroES-like"/>
    <property type="match status" value="1"/>
</dbReference>
<proteinExistence type="inferred from homology"/>
<evidence type="ECO:0000256" key="4">
    <source>
        <dbReference type="RuleBase" id="RU361277"/>
    </source>
</evidence>
<dbReference type="AlphaFoldDB" id="L7VMY8"/>
<keyword evidence="1 4" id="KW-0479">Metal-binding</keyword>
<sequence>MEGKMRGVTLIADWEPREGFKLGPKDIEGKQTYLGSQVWRNPRIEIREYDIPKPGPGEVLVKVKACGICGSDVHMAQPDEEGYIYYPGLTGFPAILGHELSGVVVEAGPGAIDKVTNKPFKGGEMVCTEEMVWCGACQPCADGFPNHCERLDEIGFNINGGFADYIVLPAKLLWSLEPLKKMYKTEEEIFLAGSLVEPFSVAYTAVIQRGGGIKPGDNVVICGGGPIGIAACAILKRQGAARVILSEPQPERAQLGKLMGADYIIDPTKEDFAERVLEITEGMGAKLYLEATGLPSVVYPGIEKAIWEGRTLDSTVVVVARAAAKMPVTGEVLQVRRAQIVGSQGHSGDGTFPRVIQSIASGMDVLPMITKKIKLEEVPENIVMLRTDRKECKITCVMD</sequence>
<dbReference type="Gene3D" id="3.90.180.10">
    <property type="entry name" value="Medium-chain alcohol dehydrogenases, catalytic domain"/>
    <property type="match status" value="1"/>
</dbReference>
<dbReference type="RefSeq" id="WP_015358719.1">
    <property type="nucleotide sequence ID" value="NC_020134.1"/>
</dbReference>